<accession>A0A0F9ICL8</accession>
<organism evidence="6">
    <name type="scientific">marine sediment metagenome</name>
    <dbReference type="NCBI Taxonomy" id="412755"/>
    <lineage>
        <taxon>unclassified sequences</taxon>
        <taxon>metagenomes</taxon>
        <taxon>ecological metagenomes</taxon>
    </lineage>
</organism>
<keyword evidence="2" id="KW-0479">Metal-binding</keyword>
<protein>
    <recommendedName>
        <fullName evidence="5">Cytochrome c domain-containing protein</fullName>
    </recommendedName>
</protein>
<evidence type="ECO:0000313" key="6">
    <source>
        <dbReference type="EMBL" id="KKM25331.1"/>
    </source>
</evidence>
<dbReference type="InterPro" id="IPR009056">
    <property type="entry name" value="Cyt_c-like_dom"/>
</dbReference>
<dbReference type="SUPFAM" id="SSF53681">
    <property type="entry name" value="Aspartate/glutamate racemase"/>
    <property type="match status" value="1"/>
</dbReference>
<dbReference type="GO" id="GO:0016855">
    <property type="term" value="F:racemase and epimerase activity, acting on amino acids and derivatives"/>
    <property type="evidence" value="ECO:0007669"/>
    <property type="project" value="InterPro"/>
</dbReference>
<dbReference type="GO" id="GO:0009055">
    <property type="term" value="F:electron transfer activity"/>
    <property type="evidence" value="ECO:0007669"/>
    <property type="project" value="InterPro"/>
</dbReference>
<dbReference type="EMBL" id="LAZR01012740">
    <property type="protein sequence ID" value="KKM25331.1"/>
    <property type="molecule type" value="Genomic_DNA"/>
</dbReference>
<dbReference type="GO" id="GO:0046872">
    <property type="term" value="F:metal ion binding"/>
    <property type="evidence" value="ECO:0007669"/>
    <property type="project" value="UniProtKB-KW"/>
</dbReference>
<dbReference type="Gene3D" id="3.40.50.1860">
    <property type="match status" value="1"/>
</dbReference>
<feature type="region of interest" description="Disordered" evidence="4">
    <location>
        <begin position="289"/>
        <end position="310"/>
    </location>
</feature>
<dbReference type="GO" id="GO:0020037">
    <property type="term" value="F:heme binding"/>
    <property type="evidence" value="ECO:0007669"/>
    <property type="project" value="InterPro"/>
</dbReference>
<comment type="caution">
    <text evidence="6">The sequence shown here is derived from an EMBL/GenBank/DDBJ whole genome shotgun (WGS) entry which is preliminary data.</text>
</comment>
<dbReference type="AlphaFoldDB" id="A0A0F9ICL8"/>
<evidence type="ECO:0000256" key="2">
    <source>
        <dbReference type="ARBA" id="ARBA00022723"/>
    </source>
</evidence>
<sequence length="310" mass="33307">MCISVGIVHPQERTGQATCPTSKAIVAGASPAHDQTDPANLADHQRDVDWDGLTDYVLHFLTGLMGISEGDTEACLTGQTFGGIPIEGCDAVRIVPPWLDSDGDGFGEPPLAKLRADRERNPRRRRVLGVLIPVVETIVRQPWHVEQPHTGPDAPSETVAVFATRRTVETRAYVGEILKRAPDVLIVQQPCPGLVDAIEAGDVLPQSIAVLERVRLLEYPDANVRRRAHELLERAGDSPDEVQRRLAAYLAAVAAASGTNGGDAIAGREVFIAQCAKCHRAGQDKDAIGHEVGPPLSSTINRSDEAIITN</sequence>
<reference evidence="6" key="1">
    <citation type="journal article" date="2015" name="Nature">
        <title>Complex archaea that bridge the gap between prokaryotes and eukaryotes.</title>
        <authorList>
            <person name="Spang A."/>
            <person name="Saw J.H."/>
            <person name="Jorgensen S.L."/>
            <person name="Zaremba-Niedzwiedzka K."/>
            <person name="Martijn J."/>
            <person name="Lind A.E."/>
            <person name="van Eijk R."/>
            <person name="Schleper C."/>
            <person name="Guy L."/>
            <person name="Ettema T.J."/>
        </authorList>
    </citation>
    <scope>NUCLEOTIDE SEQUENCE</scope>
</reference>
<proteinExistence type="predicted"/>
<feature type="non-terminal residue" evidence="6">
    <location>
        <position position="310"/>
    </location>
</feature>
<feature type="domain" description="Cytochrome c" evidence="5">
    <location>
        <begin position="262"/>
        <end position="310"/>
    </location>
</feature>
<dbReference type="PROSITE" id="PS51007">
    <property type="entry name" value="CYTC"/>
    <property type="match status" value="1"/>
</dbReference>
<keyword evidence="3" id="KW-0408">Iron</keyword>
<name>A0A0F9ICL8_9ZZZZ</name>
<dbReference type="InterPro" id="IPR036909">
    <property type="entry name" value="Cyt_c-like_dom_sf"/>
</dbReference>
<gene>
    <name evidence="6" type="ORF">LCGC14_1596100</name>
</gene>
<dbReference type="Gene3D" id="1.10.760.10">
    <property type="entry name" value="Cytochrome c-like domain"/>
    <property type="match status" value="1"/>
</dbReference>
<evidence type="ECO:0000256" key="4">
    <source>
        <dbReference type="SAM" id="MobiDB-lite"/>
    </source>
</evidence>
<evidence type="ECO:0000256" key="1">
    <source>
        <dbReference type="ARBA" id="ARBA00022617"/>
    </source>
</evidence>
<keyword evidence="1" id="KW-0349">Heme</keyword>
<dbReference type="SUPFAM" id="SSF46626">
    <property type="entry name" value="Cytochrome c"/>
    <property type="match status" value="1"/>
</dbReference>
<evidence type="ECO:0000259" key="5">
    <source>
        <dbReference type="PROSITE" id="PS51007"/>
    </source>
</evidence>
<evidence type="ECO:0000256" key="3">
    <source>
        <dbReference type="ARBA" id="ARBA00023004"/>
    </source>
</evidence>
<dbReference type="InterPro" id="IPR001920">
    <property type="entry name" value="Asp/Glu_race"/>
</dbReference>